<dbReference type="RefSeq" id="WP_422863778.1">
    <property type="nucleotide sequence ID" value="NZ_JAMSKV010000005.1"/>
</dbReference>
<proteinExistence type="predicted"/>
<keyword evidence="1" id="KW-1133">Transmembrane helix</keyword>
<keyword evidence="3" id="KW-1185">Reference proteome</keyword>
<accession>A0ABT1W618</accession>
<evidence type="ECO:0000313" key="3">
    <source>
        <dbReference type="Proteomes" id="UP001524587"/>
    </source>
</evidence>
<keyword evidence="1" id="KW-0472">Membrane</keyword>
<feature type="transmembrane region" description="Helical" evidence="1">
    <location>
        <begin position="153"/>
        <end position="174"/>
    </location>
</feature>
<dbReference type="Proteomes" id="UP001524587">
    <property type="component" value="Unassembled WGS sequence"/>
</dbReference>
<dbReference type="EMBL" id="JAMSKV010000005">
    <property type="protein sequence ID" value="MCQ8278307.1"/>
    <property type="molecule type" value="Genomic_DNA"/>
</dbReference>
<evidence type="ECO:0000256" key="1">
    <source>
        <dbReference type="SAM" id="Phobius"/>
    </source>
</evidence>
<gene>
    <name evidence="2" type="ORF">NFI95_07570</name>
</gene>
<keyword evidence="1" id="KW-0812">Transmembrane</keyword>
<feature type="transmembrane region" description="Helical" evidence="1">
    <location>
        <begin position="6"/>
        <end position="24"/>
    </location>
</feature>
<comment type="caution">
    <text evidence="2">The sequence shown here is derived from an EMBL/GenBank/DDBJ whole genome shotgun (WGS) entry which is preliminary data.</text>
</comment>
<sequence length="176" mass="19993">MDMSIGAVGAAVVAGIVSIFGIIISKEQKVSEFRQAWIDELRKCLIIYLVNINAICDAVRQIKAGGHSHADLASSYKLLNEASHGIKLRINQTEKPAKMLLRSMEKFEILAEKNENITPENIRPLELEFLKHSRRLLKFEWKRVKKGESTFIWARRVVIAVTALLIAFLIYLGIYK</sequence>
<evidence type="ECO:0000313" key="2">
    <source>
        <dbReference type="EMBL" id="MCQ8278307.1"/>
    </source>
</evidence>
<reference evidence="2 3" key="1">
    <citation type="submission" date="2022-06" db="EMBL/GenBank/DDBJ databases">
        <title>Endosaccharibacter gen. nov., sp. nov., endophytic bacteria isolated from sugarcane.</title>
        <authorList>
            <person name="Pitiwittayakul N."/>
            <person name="Yukphan P."/>
            <person name="Charoenyingcharoen P."/>
            <person name="Tanasupawat S."/>
        </authorList>
    </citation>
    <scope>NUCLEOTIDE SEQUENCE [LARGE SCALE GENOMIC DNA]</scope>
    <source>
        <strain evidence="2 3">KSS8</strain>
    </source>
</reference>
<protein>
    <submittedName>
        <fullName evidence="2">Uncharacterized protein</fullName>
    </submittedName>
</protein>
<organism evidence="2 3">
    <name type="scientific">Endosaccharibacter trunci</name>
    <dbReference type="NCBI Taxonomy" id="2812733"/>
    <lineage>
        <taxon>Bacteria</taxon>
        <taxon>Pseudomonadati</taxon>
        <taxon>Pseudomonadota</taxon>
        <taxon>Alphaproteobacteria</taxon>
        <taxon>Acetobacterales</taxon>
        <taxon>Acetobacteraceae</taxon>
        <taxon>Endosaccharibacter</taxon>
    </lineage>
</organism>
<name>A0ABT1W618_9PROT</name>